<name>A0A922L565_DERFA</name>
<organism evidence="1 2">
    <name type="scientific">Dermatophagoides farinae</name>
    <name type="common">American house dust mite</name>
    <dbReference type="NCBI Taxonomy" id="6954"/>
    <lineage>
        <taxon>Eukaryota</taxon>
        <taxon>Metazoa</taxon>
        <taxon>Ecdysozoa</taxon>
        <taxon>Arthropoda</taxon>
        <taxon>Chelicerata</taxon>
        <taxon>Arachnida</taxon>
        <taxon>Acari</taxon>
        <taxon>Acariformes</taxon>
        <taxon>Sarcoptiformes</taxon>
        <taxon>Astigmata</taxon>
        <taxon>Psoroptidia</taxon>
        <taxon>Analgoidea</taxon>
        <taxon>Pyroglyphidae</taxon>
        <taxon>Dermatophagoidinae</taxon>
        <taxon>Dermatophagoides</taxon>
    </lineage>
</organism>
<proteinExistence type="predicted"/>
<reference evidence="1" key="1">
    <citation type="submission" date="2013-05" db="EMBL/GenBank/DDBJ databases">
        <authorList>
            <person name="Yim A.K.Y."/>
            <person name="Chan T.F."/>
            <person name="Ji K.M."/>
            <person name="Liu X.Y."/>
            <person name="Zhou J.W."/>
            <person name="Li R.Q."/>
            <person name="Yang K.Y."/>
            <person name="Li J."/>
            <person name="Li M."/>
            <person name="Law P.T.W."/>
            <person name="Wu Y.L."/>
            <person name="Cai Z.L."/>
            <person name="Qin H."/>
            <person name="Bao Y."/>
            <person name="Leung R.K.K."/>
            <person name="Ng P.K.S."/>
            <person name="Zou J."/>
            <person name="Zhong X.J."/>
            <person name="Ran P.X."/>
            <person name="Zhong N.S."/>
            <person name="Liu Z.G."/>
            <person name="Tsui S.K.W."/>
        </authorList>
    </citation>
    <scope>NUCLEOTIDE SEQUENCE</scope>
    <source>
        <strain evidence="1">Derf</strain>
        <tissue evidence="1">Whole organism</tissue>
    </source>
</reference>
<dbReference type="AlphaFoldDB" id="A0A922L565"/>
<gene>
    <name evidence="1" type="ORF">DERF_006594</name>
</gene>
<accession>A0A922L565</accession>
<evidence type="ECO:0000313" key="2">
    <source>
        <dbReference type="Proteomes" id="UP000790347"/>
    </source>
</evidence>
<reference evidence="1" key="2">
    <citation type="journal article" date="2022" name="Res Sq">
        <title>Comparative Genomics Reveals Insights into the Divergent Evolution of Astigmatic Mites and Household Pest Adaptations.</title>
        <authorList>
            <person name="Xiong Q."/>
            <person name="Wan A.T.-Y."/>
            <person name="Liu X.-Y."/>
            <person name="Fung C.S.-H."/>
            <person name="Xiao X."/>
            <person name="Malainual N."/>
            <person name="Hou J."/>
            <person name="Wang L."/>
            <person name="Wang M."/>
            <person name="Yang K."/>
            <person name="Cui Y."/>
            <person name="Leung E."/>
            <person name="Nong W."/>
            <person name="Shin S.-K."/>
            <person name="Au S."/>
            <person name="Jeong K.Y."/>
            <person name="Chew F.T."/>
            <person name="Hui J."/>
            <person name="Leung T.F."/>
            <person name="Tungtrongchitr A."/>
            <person name="Zhong N."/>
            <person name="Liu Z."/>
            <person name="Tsui S."/>
        </authorList>
    </citation>
    <scope>NUCLEOTIDE SEQUENCE</scope>
    <source>
        <strain evidence="1">Derf</strain>
        <tissue evidence="1">Whole organism</tissue>
    </source>
</reference>
<comment type="caution">
    <text evidence="1">The sequence shown here is derived from an EMBL/GenBank/DDBJ whole genome shotgun (WGS) entry which is preliminary data.</text>
</comment>
<feature type="non-terminal residue" evidence="1">
    <location>
        <position position="76"/>
    </location>
</feature>
<sequence length="76" mass="8920">CSRQIIHVGICVQVAKATTYTVNQWMNKKEQIINDLQVSSSLLHSNKKKKIKHSTRVRSLNRHCLFVKYKHLLMFP</sequence>
<keyword evidence="2" id="KW-1185">Reference proteome</keyword>
<protein>
    <submittedName>
        <fullName evidence="1">Uncharacterized protein</fullName>
    </submittedName>
</protein>
<evidence type="ECO:0000313" key="1">
    <source>
        <dbReference type="EMBL" id="KAH9515819.1"/>
    </source>
</evidence>
<dbReference type="Proteomes" id="UP000790347">
    <property type="component" value="Unassembled WGS sequence"/>
</dbReference>
<dbReference type="EMBL" id="ASGP02000003">
    <property type="protein sequence ID" value="KAH9515819.1"/>
    <property type="molecule type" value="Genomic_DNA"/>
</dbReference>